<evidence type="ECO:0000256" key="1">
    <source>
        <dbReference type="SAM" id="MobiDB-lite"/>
    </source>
</evidence>
<proteinExistence type="predicted"/>
<keyword evidence="3" id="KW-1185">Reference proteome</keyword>
<organism evidence="2 3">
    <name type="scientific">Acidisarcina polymorpha</name>
    <dbReference type="NCBI Taxonomy" id="2211140"/>
    <lineage>
        <taxon>Bacteria</taxon>
        <taxon>Pseudomonadati</taxon>
        <taxon>Acidobacteriota</taxon>
        <taxon>Terriglobia</taxon>
        <taxon>Terriglobales</taxon>
        <taxon>Acidobacteriaceae</taxon>
        <taxon>Acidisarcina</taxon>
    </lineage>
</organism>
<evidence type="ECO:0000313" key="3">
    <source>
        <dbReference type="Proteomes" id="UP000253606"/>
    </source>
</evidence>
<name>A0A2Z5G5J8_9BACT</name>
<sequence length="106" mass="11642">MYFPGRYHAFRKIAPADFSQAARVYLGPAAMGDNPHCQSNNDQERDNTAPQPPFCLTFSLRQAAPLGHGRLELTPSPPCLLGYAESRTPVPAFSRIHRTVTIGAEC</sequence>
<evidence type="ECO:0000313" key="2">
    <source>
        <dbReference type="EMBL" id="AXC14378.1"/>
    </source>
</evidence>
<gene>
    <name evidence="2" type="ORF">ACPOL_5122</name>
</gene>
<protein>
    <submittedName>
        <fullName evidence="2">Uncharacterized protein</fullName>
    </submittedName>
</protein>
<dbReference type="Proteomes" id="UP000253606">
    <property type="component" value="Chromosome"/>
</dbReference>
<dbReference type="EMBL" id="CP030840">
    <property type="protein sequence ID" value="AXC14378.1"/>
    <property type="molecule type" value="Genomic_DNA"/>
</dbReference>
<accession>A0A2Z5G5J8</accession>
<dbReference type="AlphaFoldDB" id="A0A2Z5G5J8"/>
<dbReference type="KEGG" id="abas:ACPOL_5122"/>
<reference evidence="2 3" key="1">
    <citation type="journal article" date="2018" name="Front. Microbiol.">
        <title>Hydrolytic Capabilities as a Key to Environmental Success: Chitinolytic and Cellulolytic Acidobacteria From Acidic Sub-arctic Soils and Boreal Peatlands.</title>
        <authorList>
            <person name="Belova S.E."/>
            <person name="Ravin N.V."/>
            <person name="Pankratov T.A."/>
            <person name="Rakitin A.L."/>
            <person name="Ivanova A.A."/>
            <person name="Beletsky A.V."/>
            <person name="Mardanov A.V."/>
            <person name="Sinninghe Damste J.S."/>
            <person name="Dedysh S.N."/>
        </authorList>
    </citation>
    <scope>NUCLEOTIDE SEQUENCE [LARGE SCALE GENOMIC DNA]</scope>
    <source>
        <strain evidence="2 3">SBC82</strain>
    </source>
</reference>
<feature type="region of interest" description="Disordered" evidence="1">
    <location>
        <begin position="32"/>
        <end position="51"/>
    </location>
</feature>